<sequence>MNWKNLNSPPHGGILRTTSTYGGRRCCVCDSSVLEEDPGDLGATAAMGGGLRRSVAINCPAVGVTAAGSVMMSRFPGGMKNKTQKRRKTKNALKFMRNYFYPVYQIALRCDERIQQQQCQTNSLTGHNEYTVHHHLISNTFHSSLPPPPIHPVTQIHKCTATKLKVL</sequence>
<evidence type="ECO:0000313" key="1">
    <source>
        <dbReference type="EnsemblMetazoa" id="GAUT002379-PA"/>
    </source>
</evidence>
<accession>A0A1A9UEP5</accession>
<reference evidence="1" key="1">
    <citation type="submission" date="2020-05" db="UniProtKB">
        <authorList>
            <consortium name="EnsemblMetazoa"/>
        </authorList>
    </citation>
    <scope>IDENTIFICATION</scope>
    <source>
        <strain evidence="1">TTRI</strain>
    </source>
</reference>
<dbReference type="VEuPathDB" id="VectorBase:GAUT002379"/>
<dbReference type="Proteomes" id="UP000078200">
    <property type="component" value="Unassembled WGS sequence"/>
</dbReference>
<evidence type="ECO:0000313" key="2">
    <source>
        <dbReference type="Proteomes" id="UP000078200"/>
    </source>
</evidence>
<keyword evidence="2" id="KW-1185">Reference proteome</keyword>
<proteinExistence type="predicted"/>
<dbReference type="AlphaFoldDB" id="A0A1A9UEP5"/>
<protein>
    <submittedName>
        <fullName evidence="1">Uncharacterized protein</fullName>
    </submittedName>
</protein>
<name>A0A1A9UEP5_GLOAU</name>
<organism evidence="1 2">
    <name type="scientific">Glossina austeni</name>
    <name type="common">Savannah tsetse fly</name>
    <dbReference type="NCBI Taxonomy" id="7395"/>
    <lineage>
        <taxon>Eukaryota</taxon>
        <taxon>Metazoa</taxon>
        <taxon>Ecdysozoa</taxon>
        <taxon>Arthropoda</taxon>
        <taxon>Hexapoda</taxon>
        <taxon>Insecta</taxon>
        <taxon>Pterygota</taxon>
        <taxon>Neoptera</taxon>
        <taxon>Endopterygota</taxon>
        <taxon>Diptera</taxon>
        <taxon>Brachycera</taxon>
        <taxon>Muscomorpha</taxon>
        <taxon>Hippoboscoidea</taxon>
        <taxon>Glossinidae</taxon>
        <taxon>Glossina</taxon>
    </lineage>
</organism>
<dbReference type="EnsemblMetazoa" id="GAUT002379-RA">
    <property type="protein sequence ID" value="GAUT002379-PA"/>
    <property type="gene ID" value="GAUT002379"/>
</dbReference>